<dbReference type="AlphaFoldDB" id="A0A3B0YVQ6"/>
<evidence type="ECO:0000259" key="2">
    <source>
        <dbReference type="Pfam" id="PF18945"/>
    </source>
</evidence>
<proteinExistence type="predicted"/>
<dbReference type="Pfam" id="PF18945">
    <property type="entry name" value="VipB_2"/>
    <property type="match status" value="1"/>
</dbReference>
<name>A0A3B0YVQ6_9ZZZZ</name>
<dbReference type="PANTHER" id="PTHR35565:SF3">
    <property type="entry name" value="TYPE VI SECRETION SYSTEM SHEATH PROTEIN TSSC1"/>
    <property type="match status" value="1"/>
</dbReference>
<dbReference type="EMBL" id="UOFK01000234">
    <property type="protein sequence ID" value="VAW80790.1"/>
    <property type="molecule type" value="Genomic_DNA"/>
</dbReference>
<dbReference type="InterPro" id="IPR044031">
    <property type="entry name" value="TssC1_N"/>
</dbReference>
<accession>A0A3B0YVQ6</accession>
<dbReference type="PANTHER" id="PTHR35565">
    <property type="entry name" value="CYTOPLASMIC PROTEIN-RELATED"/>
    <property type="match status" value="1"/>
</dbReference>
<dbReference type="InterPro" id="IPR044032">
    <property type="entry name" value="TssC1_C"/>
</dbReference>
<sequence length="498" mass="55897">MPDTDAAAAETQKGAEVLQSSDFSELLEREFKPKSDRAKEAVESAVKTLAEQALVDTALVSDDAIKSIESMIAEIDLRLSEQLNQILHCDAFQQLEGSWRGLHHLVNNTETDEMLKIRVLNISRKDLHKTLKKFKGTAWDQSPIFKQIYEHEYGQFGGEPYGCLVGDYYFDQSPQSVELLNSIAEVAASAHAPFISAASPKIMNMETWQELSDPRDLTKIFQTPEYASWRSLRDAEDSRYIGLTMPRFLSRLPYGANTCPVEEFAFEEDVEGADHSKYTWANSAYAMAVNINKAFKLYGWCSRIRGVESGGSVEGLPTHTFPTDDGGVDMKCPTEIAISDRREAELAKNGFMPLLHKKNSDIAAFIGAQSLQKPSEYDDPDATANANLSARLPYLFAVSRFAHYLKAIVRDKIGSFKEREDMEKWLNQWIMNYVEPNPSTASEDDKARKPLAAAEVVVKEVEGNPGYYDSKFFLRPHYQLEGLTVSLRLVSKLPSLKS</sequence>
<feature type="domain" description="TssC1 C-terminal" evidence="2">
    <location>
        <begin position="382"/>
        <end position="493"/>
    </location>
</feature>
<evidence type="ECO:0000313" key="3">
    <source>
        <dbReference type="EMBL" id="VAW80790.1"/>
    </source>
</evidence>
<dbReference type="Pfam" id="PF05943">
    <property type="entry name" value="VipB"/>
    <property type="match status" value="1"/>
</dbReference>
<dbReference type="InterPro" id="IPR010269">
    <property type="entry name" value="T6SS_TssC-like"/>
</dbReference>
<feature type="domain" description="TssC1 N-terminal" evidence="1">
    <location>
        <begin position="70"/>
        <end position="372"/>
    </location>
</feature>
<reference evidence="3" key="1">
    <citation type="submission" date="2018-06" db="EMBL/GenBank/DDBJ databases">
        <authorList>
            <person name="Zhirakovskaya E."/>
        </authorList>
    </citation>
    <scope>NUCLEOTIDE SEQUENCE</scope>
</reference>
<evidence type="ECO:0000259" key="1">
    <source>
        <dbReference type="Pfam" id="PF05943"/>
    </source>
</evidence>
<gene>
    <name evidence="3" type="ORF">MNBD_GAMMA13-1145</name>
</gene>
<dbReference type="NCBIfam" id="TIGR03355">
    <property type="entry name" value="VI_chp_2"/>
    <property type="match status" value="1"/>
</dbReference>
<organism evidence="3">
    <name type="scientific">hydrothermal vent metagenome</name>
    <dbReference type="NCBI Taxonomy" id="652676"/>
    <lineage>
        <taxon>unclassified sequences</taxon>
        <taxon>metagenomes</taxon>
        <taxon>ecological metagenomes</taxon>
    </lineage>
</organism>
<protein>
    <submittedName>
        <fullName evidence="3">Uncharacterized protein ImpC</fullName>
    </submittedName>
</protein>